<dbReference type="AlphaFoldDB" id="A0A7Y9GSD9"/>
<dbReference type="SMART" id="SM00382">
    <property type="entry name" value="AAA"/>
    <property type="match status" value="1"/>
</dbReference>
<dbReference type="GO" id="GO:0140359">
    <property type="term" value="F:ABC-type transporter activity"/>
    <property type="evidence" value="ECO:0007669"/>
    <property type="project" value="UniProtKB-ARBA"/>
</dbReference>
<evidence type="ECO:0000256" key="5">
    <source>
        <dbReference type="ARBA" id="ARBA00022967"/>
    </source>
</evidence>
<dbReference type="PANTHER" id="PTHR43875">
    <property type="entry name" value="MALTODEXTRIN IMPORT ATP-BINDING PROTEIN MSMX"/>
    <property type="match status" value="1"/>
</dbReference>
<dbReference type="InterPro" id="IPR017871">
    <property type="entry name" value="ABC_transporter-like_CS"/>
</dbReference>
<evidence type="ECO:0000256" key="3">
    <source>
        <dbReference type="ARBA" id="ARBA00022741"/>
    </source>
</evidence>
<keyword evidence="1" id="KW-0813">Transport</keyword>
<dbReference type="SUPFAM" id="SSF52540">
    <property type="entry name" value="P-loop containing nucleoside triphosphate hydrolases"/>
    <property type="match status" value="1"/>
</dbReference>
<protein>
    <submittedName>
        <fullName evidence="8">Iron(III) transport system ATP-binding protein</fullName>
    </submittedName>
</protein>
<dbReference type="GO" id="GO:0005524">
    <property type="term" value="F:ATP binding"/>
    <property type="evidence" value="ECO:0007669"/>
    <property type="project" value="UniProtKB-KW"/>
</dbReference>
<keyword evidence="2" id="KW-1003">Cell membrane</keyword>
<dbReference type="RefSeq" id="WP_218852975.1">
    <property type="nucleotide sequence ID" value="NZ_JACCBV010000001.1"/>
</dbReference>
<dbReference type="GO" id="GO:0055052">
    <property type="term" value="C:ATP-binding cassette (ABC) transporter complex, substrate-binding subunit-containing"/>
    <property type="evidence" value="ECO:0007669"/>
    <property type="project" value="TreeGrafter"/>
</dbReference>
<dbReference type="InterPro" id="IPR027417">
    <property type="entry name" value="P-loop_NTPase"/>
</dbReference>
<dbReference type="InterPro" id="IPR047641">
    <property type="entry name" value="ABC_transpr_MalK/UgpC-like"/>
</dbReference>
<dbReference type="InterPro" id="IPR003439">
    <property type="entry name" value="ABC_transporter-like_ATP-bd"/>
</dbReference>
<evidence type="ECO:0000256" key="6">
    <source>
        <dbReference type="ARBA" id="ARBA00023136"/>
    </source>
</evidence>
<evidence type="ECO:0000256" key="1">
    <source>
        <dbReference type="ARBA" id="ARBA00022448"/>
    </source>
</evidence>
<dbReference type="FunFam" id="3.40.50.300:FF:000042">
    <property type="entry name" value="Maltose/maltodextrin ABC transporter, ATP-binding protein"/>
    <property type="match status" value="1"/>
</dbReference>
<dbReference type="PROSITE" id="PS50893">
    <property type="entry name" value="ABC_TRANSPORTER_2"/>
    <property type="match status" value="1"/>
</dbReference>
<comment type="caution">
    <text evidence="8">The sequence shown here is derived from an EMBL/GenBank/DDBJ whole genome shotgun (WGS) entry which is preliminary data.</text>
</comment>
<evidence type="ECO:0000313" key="8">
    <source>
        <dbReference type="EMBL" id="NYE21506.1"/>
    </source>
</evidence>
<dbReference type="InterPro" id="IPR008995">
    <property type="entry name" value="Mo/tungstate-bd_C_term_dom"/>
</dbReference>
<dbReference type="PANTHER" id="PTHR43875:SF15">
    <property type="entry name" value="TREHALOSE IMPORT ATP-BINDING PROTEIN SUGC"/>
    <property type="match status" value="1"/>
</dbReference>
<dbReference type="Gene3D" id="3.40.50.300">
    <property type="entry name" value="P-loop containing nucleotide triphosphate hydrolases"/>
    <property type="match status" value="1"/>
</dbReference>
<accession>A0A7Y9GSD9</accession>
<dbReference type="GO" id="GO:0016887">
    <property type="term" value="F:ATP hydrolysis activity"/>
    <property type="evidence" value="ECO:0007669"/>
    <property type="project" value="InterPro"/>
</dbReference>
<organism evidence="8 9">
    <name type="scientific">Microbacterium immunditiarum</name>
    <dbReference type="NCBI Taxonomy" id="337480"/>
    <lineage>
        <taxon>Bacteria</taxon>
        <taxon>Bacillati</taxon>
        <taxon>Actinomycetota</taxon>
        <taxon>Actinomycetes</taxon>
        <taxon>Micrococcales</taxon>
        <taxon>Microbacteriaceae</taxon>
        <taxon>Microbacterium</taxon>
    </lineage>
</organism>
<evidence type="ECO:0000313" key="9">
    <source>
        <dbReference type="Proteomes" id="UP000576969"/>
    </source>
</evidence>
<dbReference type="EMBL" id="JACCBV010000001">
    <property type="protein sequence ID" value="NYE21506.1"/>
    <property type="molecule type" value="Genomic_DNA"/>
</dbReference>
<keyword evidence="9" id="KW-1185">Reference proteome</keyword>
<sequence>MTKEYAGNVVMDGLDLRIEEGEFLVLLGPSGCGKTTTLRCIAGLETPDGGTLRFGGQTIFDAAKRINVPTHKRDIGMVFQSYALWPHMTVRQNVAYPLKVRRMKQEIRDGWPEKALELVRCTELAGRYPGQLSGGQQQRVALARGLVAQPRIVLMDEPLSNLDAKLRQQVRSEIKELHQELGFTAVLVTHDQDEALALGDRIAIMRDGRIEQIATPEQLFLEPATEYVATFIGLSNRVEWKRDGAMWRSTSGAQVPVARLGVEGDADRAVSCVLPDDVQVRREAPAPKEDELALRGILVTAEYGGRHQDVVVDVNGERLHARVADAWVRDLQPGDELFVAIDLRRLRSFPADAAPASDLDAAA</sequence>
<proteinExistence type="predicted"/>
<dbReference type="Proteomes" id="UP000576969">
    <property type="component" value="Unassembled WGS sequence"/>
</dbReference>
<reference evidence="8 9" key="1">
    <citation type="submission" date="2020-07" db="EMBL/GenBank/DDBJ databases">
        <title>Sequencing the genomes of 1000 actinobacteria strains.</title>
        <authorList>
            <person name="Klenk H.-P."/>
        </authorList>
    </citation>
    <scope>NUCLEOTIDE SEQUENCE [LARGE SCALE GENOMIC DNA]</scope>
    <source>
        <strain evidence="8 9">DSM 24662</strain>
    </source>
</reference>
<dbReference type="InterPro" id="IPR013611">
    <property type="entry name" value="Transp-assoc_OB_typ2"/>
</dbReference>
<name>A0A7Y9GSD9_9MICO</name>
<dbReference type="InterPro" id="IPR003593">
    <property type="entry name" value="AAA+_ATPase"/>
</dbReference>
<evidence type="ECO:0000256" key="4">
    <source>
        <dbReference type="ARBA" id="ARBA00022840"/>
    </source>
</evidence>
<dbReference type="Pfam" id="PF00005">
    <property type="entry name" value="ABC_tran"/>
    <property type="match status" value="1"/>
</dbReference>
<evidence type="ECO:0000259" key="7">
    <source>
        <dbReference type="PROSITE" id="PS50893"/>
    </source>
</evidence>
<dbReference type="SUPFAM" id="SSF50331">
    <property type="entry name" value="MOP-like"/>
    <property type="match status" value="1"/>
</dbReference>
<keyword evidence="3" id="KW-0547">Nucleotide-binding</keyword>
<dbReference type="Pfam" id="PF08402">
    <property type="entry name" value="TOBE_2"/>
    <property type="match status" value="1"/>
</dbReference>
<keyword evidence="4 8" id="KW-0067">ATP-binding</keyword>
<gene>
    <name evidence="8" type="ORF">BJ991_003534</name>
</gene>
<keyword evidence="5" id="KW-1278">Translocase</keyword>
<keyword evidence="6" id="KW-0472">Membrane</keyword>
<evidence type="ECO:0000256" key="2">
    <source>
        <dbReference type="ARBA" id="ARBA00022475"/>
    </source>
</evidence>
<feature type="domain" description="ABC transporter" evidence="7">
    <location>
        <begin position="1"/>
        <end position="232"/>
    </location>
</feature>
<dbReference type="PROSITE" id="PS00211">
    <property type="entry name" value="ABC_TRANSPORTER_1"/>
    <property type="match status" value="1"/>
</dbReference>